<feature type="transmembrane region" description="Helical" evidence="6">
    <location>
        <begin position="356"/>
        <end position="378"/>
    </location>
</feature>
<evidence type="ECO:0000256" key="6">
    <source>
        <dbReference type="SAM" id="Phobius"/>
    </source>
</evidence>
<organism evidence="8 9">
    <name type="scientific">Clytia hemisphaerica</name>
    <dbReference type="NCBI Taxonomy" id="252671"/>
    <lineage>
        <taxon>Eukaryota</taxon>
        <taxon>Metazoa</taxon>
        <taxon>Cnidaria</taxon>
        <taxon>Hydrozoa</taxon>
        <taxon>Hydroidolina</taxon>
        <taxon>Leptothecata</taxon>
        <taxon>Obeliida</taxon>
        <taxon>Clytiidae</taxon>
        <taxon>Clytia</taxon>
    </lineage>
</organism>
<dbReference type="InterPro" id="IPR020846">
    <property type="entry name" value="MFS_dom"/>
</dbReference>
<feature type="transmembrane region" description="Helical" evidence="6">
    <location>
        <begin position="56"/>
        <end position="78"/>
    </location>
</feature>
<dbReference type="PANTHER" id="PTHR23504">
    <property type="entry name" value="MAJOR FACILITATOR SUPERFAMILY DOMAIN-CONTAINING PROTEIN 10"/>
    <property type="match status" value="1"/>
</dbReference>
<dbReference type="Proteomes" id="UP000594262">
    <property type="component" value="Unplaced"/>
</dbReference>
<accession>A0A7M5WZF7</accession>
<dbReference type="OrthoDB" id="440553at2759"/>
<feature type="transmembrane region" description="Helical" evidence="6">
    <location>
        <begin position="398"/>
        <end position="421"/>
    </location>
</feature>
<evidence type="ECO:0000256" key="5">
    <source>
        <dbReference type="ARBA" id="ARBA00023136"/>
    </source>
</evidence>
<dbReference type="PROSITE" id="PS50850">
    <property type="entry name" value="MFS"/>
    <property type="match status" value="1"/>
</dbReference>
<feature type="transmembrane region" description="Helical" evidence="6">
    <location>
        <begin position="98"/>
        <end position="118"/>
    </location>
</feature>
<dbReference type="Pfam" id="PF07690">
    <property type="entry name" value="MFS_1"/>
    <property type="match status" value="1"/>
</dbReference>
<sequence>MVKTRKIIQAVIMIPKIQKWFRSLRRRDTVIEEIQSSSISSSASQRPSTTPLPKKLLFVLFLLQIFSAMADTMVFSYLPKMVKSFGISEVKTGFYAGWIASAFFLGRIPFSFAWGYISDIKGRRFAAILSSLTMSLATIFFGFSTTFWWALSFRLIQGCLNGLPIICKAIVSAMCDNTNLSNAMTLVLASYNTGIIIGPSLAGFLVFPHDAYPSVFSEDNIFHKYPISMPNFVLAFGLSTSIILGFKFIPLERSSKNNEKNYLLDPIEKRKRYDNVFDTDRSTSEDSIESASSVDEYLTVSMKLGHMCDIGGYFQIIEPKIIHNEDNNIKNGKMKRMSLLEKWKTSKARKCFSNKWCVVCCLLYAIFSVVGIGLSELIPLYLATSRDYGGMALSTREIGVAFLISAALLLILQLTVITWVAKRYGARFLYITGSIAFGLAMPLLPLTGRINNESTMWVVLVLVLVLLLSPMAAGFLAINILVNNTVEEDLLGSANGLAMSMSSIGRMIAPSMVGTLLTWSLHNVEIGTDNQNGADHTNAMGFPFNHYFTFFVLSLIAFTNAIIAFWIPSTLDNRPSKQDFQNDCTCSEDSSGGFEDRKVTDITVSFFNPTLEFDGDDQL</sequence>
<keyword evidence="9" id="KW-1185">Reference proteome</keyword>
<evidence type="ECO:0000313" key="8">
    <source>
        <dbReference type="EnsemblMetazoa" id="CLYHEMP015380.1"/>
    </source>
</evidence>
<keyword evidence="5 6" id="KW-0472">Membrane</keyword>
<proteinExistence type="predicted"/>
<dbReference type="Gene3D" id="1.20.1250.20">
    <property type="entry name" value="MFS general substrate transporter like domains"/>
    <property type="match status" value="1"/>
</dbReference>
<dbReference type="InterPro" id="IPR036259">
    <property type="entry name" value="MFS_trans_sf"/>
</dbReference>
<evidence type="ECO:0000259" key="7">
    <source>
        <dbReference type="PROSITE" id="PS50850"/>
    </source>
</evidence>
<evidence type="ECO:0000313" key="9">
    <source>
        <dbReference type="Proteomes" id="UP000594262"/>
    </source>
</evidence>
<feature type="transmembrane region" description="Helical" evidence="6">
    <location>
        <begin position="227"/>
        <end position="246"/>
    </location>
</feature>
<feature type="transmembrane region" description="Helical" evidence="6">
    <location>
        <begin position="457"/>
        <end position="482"/>
    </location>
</feature>
<evidence type="ECO:0000256" key="4">
    <source>
        <dbReference type="ARBA" id="ARBA00022989"/>
    </source>
</evidence>
<comment type="subcellular location">
    <subcellularLocation>
        <location evidence="1">Membrane</location>
        <topology evidence="1">Multi-pass membrane protein</topology>
    </subcellularLocation>
</comment>
<dbReference type="AlphaFoldDB" id="A0A7M5WZF7"/>
<evidence type="ECO:0000256" key="3">
    <source>
        <dbReference type="ARBA" id="ARBA00022692"/>
    </source>
</evidence>
<dbReference type="EnsemblMetazoa" id="CLYHEMT015380.1">
    <property type="protein sequence ID" value="CLYHEMP015380.1"/>
    <property type="gene ID" value="CLYHEMG015380"/>
</dbReference>
<feature type="transmembrane region" description="Helical" evidence="6">
    <location>
        <begin position="125"/>
        <end position="149"/>
    </location>
</feature>
<protein>
    <recommendedName>
        <fullName evidence="7">Major facilitator superfamily (MFS) profile domain-containing protein</fullName>
    </recommendedName>
</protein>
<feature type="transmembrane region" description="Helical" evidence="6">
    <location>
        <begin position="155"/>
        <end position="174"/>
    </location>
</feature>
<feature type="transmembrane region" description="Helical" evidence="6">
    <location>
        <begin position="186"/>
        <end position="207"/>
    </location>
</feature>
<dbReference type="GO" id="GO:0016020">
    <property type="term" value="C:membrane"/>
    <property type="evidence" value="ECO:0007669"/>
    <property type="project" value="UniProtKB-SubCell"/>
</dbReference>
<feature type="transmembrane region" description="Helical" evidence="6">
    <location>
        <begin position="428"/>
        <end position="445"/>
    </location>
</feature>
<keyword evidence="3 6" id="KW-0812">Transmembrane</keyword>
<dbReference type="InterPro" id="IPR011701">
    <property type="entry name" value="MFS"/>
</dbReference>
<keyword evidence="4 6" id="KW-1133">Transmembrane helix</keyword>
<dbReference type="PANTHER" id="PTHR23504:SF15">
    <property type="entry name" value="MAJOR FACILITATOR SUPERFAMILY (MFS) PROFILE DOMAIN-CONTAINING PROTEIN"/>
    <property type="match status" value="1"/>
</dbReference>
<feature type="domain" description="Major facilitator superfamily (MFS) profile" evidence="7">
    <location>
        <begin position="56"/>
        <end position="572"/>
    </location>
</feature>
<feature type="transmembrane region" description="Helical" evidence="6">
    <location>
        <begin position="547"/>
        <end position="567"/>
    </location>
</feature>
<dbReference type="SUPFAM" id="SSF103473">
    <property type="entry name" value="MFS general substrate transporter"/>
    <property type="match status" value="1"/>
</dbReference>
<keyword evidence="2" id="KW-0813">Transport</keyword>
<dbReference type="GO" id="GO:0022857">
    <property type="term" value="F:transmembrane transporter activity"/>
    <property type="evidence" value="ECO:0007669"/>
    <property type="project" value="InterPro"/>
</dbReference>
<reference evidence="8" key="1">
    <citation type="submission" date="2021-01" db="UniProtKB">
        <authorList>
            <consortium name="EnsemblMetazoa"/>
        </authorList>
    </citation>
    <scope>IDENTIFICATION</scope>
</reference>
<name>A0A7M5WZF7_9CNID</name>
<evidence type="ECO:0000256" key="1">
    <source>
        <dbReference type="ARBA" id="ARBA00004141"/>
    </source>
</evidence>
<evidence type="ECO:0000256" key="2">
    <source>
        <dbReference type="ARBA" id="ARBA00022448"/>
    </source>
</evidence>